<feature type="DNA-binding region" description="H-T-H motif" evidence="4">
    <location>
        <begin position="32"/>
        <end position="51"/>
    </location>
</feature>
<keyword evidence="3" id="KW-0804">Transcription</keyword>
<accession>A0ABW1A3E9</accession>
<evidence type="ECO:0000313" key="6">
    <source>
        <dbReference type="EMBL" id="MFC5749016.1"/>
    </source>
</evidence>
<protein>
    <submittedName>
        <fullName evidence="6">TetR/AcrR family transcriptional regulator</fullName>
    </submittedName>
</protein>
<dbReference type="Gene3D" id="1.10.357.10">
    <property type="entry name" value="Tetracycline Repressor, domain 2"/>
    <property type="match status" value="1"/>
</dbReference>
<organism evidence="6 7">
    <name type="scientific">Actinomadura rugatobispora</name>
    <dbReference type="NCBI Taxonomy" id="1994"/>
    <lineage>
        <taxon>Bacteria</taxon>
        <taxon>Bacillati</taxon>
        <taxon>Actinomycetota</taxon>
        <taxon>Actinomycetes</taxon>
        <taxon>Streptosporangiales</taxon>
        <taxon>Thermomonosporaceae</taxon>
        <taxon>Actinomadura</taxon>
    </lineage>
</organism>
<name>A0ABW1A3E9_9ACTN</name>
<dbReference type="SUPFAM" id="SSF46689">
    <property type="entry name" value="Homeodomain-like"/>
    <property type="match status" value="1"/>
</dbReference>
<keyword evidence="1" id="KW-0805">Transcription regulation</keyword>
<dbReference type="Pfam" id="PF00440">
    <property type="entry name" value="TetR_N"/>
    <property type="match status" value="1"/>
</dbReference>
<dbReference type="PANTHER" id="PTHR47506">
    <property type="entry name" value="TRANSCRIPTIONAL REGULATORY PROTEIN"/>
    <property type="match status" value="1"/>
</dbReference>
<dbReference type="Proteomes" id="UP001596074">
    <property type="component" value="Unassembled WGS sequence"/>
</dbReference>
<dbReference type="RefSeq" id="WP_378284723.1">
    <property type="nucleotide sequence ID" value="NZ_JBHSON010000038.1"/>
</dbReference>
<evidence type="ECO:0000259" key="5">
    <source>
        <dbReference type="PROSITE" id="PS50977"/>
    </source>
</evidence>
<keyword evidence="7" id="KW-1185">Reference proteome</keyword>
<comment type="caution">
    <text evidence="6">The sequence shown here is derived from an EMBL/GenBank/DDBJ whole genome shotgun (WGS) entry which is preliminary data.</text>
</comment>
<dbReference type="PROSITE" id="PS50977">
    <property type="entry name" value="HTH_TETR_2"/>
    <property type="match status" value="1"/>
</dbReference>
<evidence type="ECO:0000313" key="7">
    <source>
        <dbReference type="Proteomes" id="UP001596074"/>
    </source>
</evidence>
<reference evidence="7" key="1">
    <citation type="journal article" date="2019" name="Int. J. Syst. Evol. Microbiol.">
        <title>The Global Catalogue of Microorganisms (GCM) 10K type strain sequencing project: providing services to taxonomists for standard genome sequencing and annotation.</title>
        <authorList>
            <consortium name="The Broad Institute Genomics Platform"/>
            <consortium name="The Broad Institute Genome Sequencing Center for Infectious Disease"/>
            <person name="Wu L."/>
            <person name="Ma J."/>
        </authorList>
    </citation>
    <scope>NUCLEOTIDE SEQUENCE [LARGE SCALE GENOMIC DNA]</scope>
    <source>
        <strain evidence="7">KCTC 42087</strain>
    </source>
</reference>
<evidence type="ECO:0000256" key="2">
    <source>
        <dbReference type="ARBA" id="ARBA00023125"/>
    </source>
</evidence>
<proteinExistence type="predicted"/>
<keyword evidence="2 4" id="KW-0238">DNA-binding</keyword>
<dbReference type="InterPro" id="IPR001647">
    <property type="entry name" value="HTH_TetR"/>
</dbReference>
<gene>
    <name evidence="6" type="ORF">ACFPZN_25655</name>
</gene>
<evidence type="ECO:0000256" key="4">
    <source>
        <dbReference type="PROSITE-ProRule" id="PRU00335"/>
    </source>
</evidence>
<feature type="domain" description="HTH tetR-type" evidence="5">
    <location>
        <begin position="9"/>
        <end position="69"/>
    </location>
</feature>
<dbReference type="InterPro" id="IPR009057">
    <property type="entry name" value="Homeodomain-like_sf"/>
</dbReference>
<sequence>MGGRRSSAAERRAQATAAGMRMFADHGLTMTAIQRVADEIGVSQPYVFRLFGSKQAFFLACLDELEDRVREVFRRAAATSPDAPLKAMGAGFRELVADGVVTGLWLQASAAARADEEVAARCRALISGVLREAGALTGAAPDDMARFVANGALVVMLQALGVDVTGGSRAAVDALRAEEARS</sequence>
<evidence type="ECO:0000256" key="3">
    <source>
        <dbReference type="ARBA" id="ARBA00023163"/>
    </source>
</evidence>
<dbReference type="PANTHER" id="PTHR47506:SF1">
    <property type="entry name" value="HTH-TYPE TRANSCRIPTIONAL REGULATOR YJDC"/>
    <property type="match status" value="1"/>
</dbReference>
<dbReference type="EMBL" id="JBHSON010000038">
    <property type="protein sequence ID" value="MFC5749016.1"/>
    <property type="molecule type" value="Genomic_DNA"/>
</dbReference>
<evidence type="ECO:0000256" key="1">
    <source>
        <dbReference type="ARBA" id="ARBA00023015"/>
    </source>
</evidence>